<accession>A0ABU8X5Z8</accession>
<organism evidence="2 3">
    <name type="scientific">Variovorax robiniae</name>
    <dbReference type="NCBI Taxonomy" id="1836199"/>
    <lineage>
        <taxon>Bacteria</taxon>
        <taxon>Pseudomonadati</taxon>
        <taxon>Pseudomonadota</taxon>
        <taxon>Betaproteobacteria</taxon>
        <taxon>Burkholderiales</taxon>
        <taxon>Comamonadaceae</taxon>
        <taxon>Variovorax</taxon>
    </lineage>
</organism>
<dbReference type="EMBL" id="JBBKZS010000004">
    <property type="protein sequence ID" value="MEJ8855251.1"/>
    <property type="molecule type" value="Genomic_DNA"/>
</dbReference>
<feature type="transmembrane region" description="Helical" evidence="1">
    <location>
        <begin position="43"/>
        <end position="63"/>
    </location>
</feature>
<dbReference type="RefSeq" id="WP_340335336.1">
    <property type="nucleotide sequence ID" value="NZ_JBBKZS010000004.1"/>
</dbReference>
<comment type="caution">
    <text evidence="2">The sequence shown here is derived from an EMBL/GenBank/DDBJ whole genome shotgun (WGS) entry which is preliminary data.</text>
</comment>
<protein>
    <submittedName>
        <fullName evidence="2">Uncharacterized protein</fullName>
    </submittedName>
</protein>
<dbReference type="Proteomes" id="UP001367030">
    <property type="component" value="Unassembled WGS sequence"/>
</dbReference>
<proteinExistence type="predicted"/>
<keyword evidence="3" id="KW-1185">Reference proteome</keyword>
<evidence type="ECO:0000313" key="3">
    <source>
        <dbReference type="Proteomes" id="UP001367030"/>
    </source>
</evidence>
<keyword evidence="1" id="KW-1133">Transmembrane helix</keyword>
<reference evidence="2 3" key="1">
    <citation type="submission" date="2024-03" db="EMBL/GenBank/DDBJ databases">
        <title>Novel species of the genus Variovorax.</title>
        <authorList>
            <person name="Liu Q."/>
            <person name="Xin Y.-H."/>
        </authorList>
    </citation>
    <scope>NUCLEOTIDE SEQUENCE [LARGE SCALE GENOMIC DNA]</scope>
    <source>
        <strain evidence="2 3">KACC 18901</strain>
    </source>
</reference>
<name>A0ABU8X5Z8_9BURK</name>
<sequence length="69" mass="7401">MAMIKDNAQLLPRGIACILIGLAVLLAPNFLQSQAYREMFAGAYVVGWFAIVLGVALIVVGLVKRAKGR</sequence>
<keyword evidence="1" id="KW-0472">Membrane</keyword>
<evidence type="ECO:0000256" key="1">
    <source>
        <dbReference type="SAM" id="Phobius"/>
    </source>
</evidence>
<keyword evidence="1" id="KW-0812">Transmembrane</keyword>
<evidence type="ECO:0000313" key="2">
    <source>
        <dbReference type="EMBL" id="MEJ8855251.1"/>
    </source>
</evidence>
<gene>
    <name evidence="2" type="ORF">WKW79_11765</name>
</gene>